<dbReference type="EMBL" id="QOUW02000164">
    <property type="protein sequence ID" value="RIW03114.1"/>
    <property type="molecule type" value="Genomic_DNA"/>
</dbReference>
<evidence type="ECO:0000256" key="4">
    <source>
        <dbReference type="ARBA" id="ARBA00023136"/>
    </source>
</evidence>
<dbReference type="AlphaFoldDB" id="A0A8B3DC40"/>
<dbReference type="Pfam" id="PF04610">
    <property type="entry name" value="TrbL"/>
    <property type="match status" value="1"/>
</dbReference>
<comment type="subcellular location">
    <subcellularLocation>
        <location evidence="1">Membrane</location>
        <topology evidence="1">Multi-pass membrane protein</topology>
    </subcellularLocation>
</comment>
<dbReference type="RefSeq" id="WP_114092706.1">
    <property type="nucleotide sequence ID" value="NZ_QOUW02000164.1"/>
</dbReference>
<dbReference type="InterPro" id="IPR007688">
    <property type="entry name" value="Conjugal_tfr_TrbL/VirB6"/>
</dbReference>
<comment type="caution">
    <text evidence="6">The sequence shown here is derived from an EMBL/GenBank/DDBJ whole genome shotgun (WGS) entry which is preliminary data.</text>
</comment>
<feature type="transmembrane region" description="Helical" evidence="5">
    <location>
        <begin position="62"/>
        <end position="88"/>
    </location>
</feature>
<evidence type="ECO:0000256" key="1">
    <source>
        <dbReference type="ARBA" id="ARBA00004141"/>
    </source>
</evidence>
<feature type="transmembrane region" description="Helical" evidence="5">
    <location>
        <begin position="200"/>
        <end position="225"/>
    </location>
</feature>
<proteinExistence type="predicted"/>
<evidence type="ECO:0000256" key="5">
    <source>
        <dbReference type="SAM" id="Phobius"/>
    </source>
</evidence>
<gene>
    <name evidence="6" type="ORF">DS957_024640</name>
</gene>
<feature type="transmembrane region" description="Helical" evidence="5">
    <location>
        <begin position="168"/>
        <end position="188"/>
    </location>
</feature>
<keyword evidence="4 5" id="KW-0472">Membrane</keyword>
<dbReference type="Proteomes" id="UP000253437">
    <property type="component" value="Unassembled WGS sequence"/>
</dbReference>
<evidence type="ECO:0000313" key="6">
    <source>
        <dbReference type="EMBL" id="RIW03114.1"/>
    </source>
</evidence>
<evidence type="ECO:0000256" key="3">
    <source>
        <dbReference type="ARBA" id="ARBA00022989"/>
    </source>
</evidence>
<dbReference type="GO" id="GO:0016020">
    <property type="term" value="C:membrane"/>
    <property type="evidence" value="ECO:0007669"/>
    <property type="project" value="UniProtKB-SubCell"/>
</dbReference>
<evidence type="ECO:0000313" key="7">
    <source>
        <dbReference type="Proteomes" id="UP000253437"/>
    </source>
</evidence>
<dbReference type="GO" id="GO:0030255">
    <property type="term" value="P:protein secretion by the type IV secretion system"/>
    <property type="evidence" value="ECO:0007669"/>
    <property type="project" value="InterPro"/>
</dbReference>
<organism evidence="6 7">
    <name type="scientific">Vibrio harveyi</name>
    <name type="common">Beneckea harveyi</name>
    <dbReference type="NCBI Taxonomy" id="669"/>
    <lineage>
        <taxon>Bacteria</taxon>
        <taxon>Pseudomonadati</taxon>
        <taxon>Pseudomonadota</taxon>
        <taxon>Gammaproteobacteria</taxon>
        <taxon>Vibrionales</taxon>
        <taxon>Vibrionaceae</taxon>
        <taxon>Vibrio</taxon>
    </lineage>
</organism>
<evidence type="ECO:0000256" key="2">
    <source>
        <dbReference type="ARBA" id="ARBA00022692"/>
    </source>
</evidence>
<keyword evidence="2 5" id="KW-0812">Transmembrane</keyword>
<sequence>MFEDLFNFVTTIVTENIGAMVVLFADVITPLIGSLVVLYAIYLAYKMLFDAEKLIVMESLTFIGSLALCTTVAFNTSWYMSFIVPMVLHSGDTISSYLTSSTGGSGGALQETFKTMMVQIESLWDNVSFAVTASWGDSFLMVILLVLVILGYVPFLVVATAYLLVAKVMVGFLLILGPLFIMFAFFPSTRSMFQSWTGQCLNYVLLTIVYPLAFNIFNLTINYVVGGNEEISFASCLMTLILFGCCILISVQIPVLTSSLSGGVGVNGLVGNMGMGIRSVTSTIKDGAGAAKRAGLSTYNGAKSLGDKFKNRIRPG</sequence>
<name>A0A8B3DC40_VIBHA</name>
<accession>A0A8B3DC40</accession>
<protein>
    <submittedName>
        <fullName evidence="6">Conjugal transfer protein TrbL</fullName>
    </submittedName>
</protein>
<keyword evidence="3 5" id="KW-1133">Transmembrane helix</keyword>
<feature type="transmembrane region" description="Helical" evidence="5">
    <location>
        <begin position="21"/>
        <end position="42"/>
    </location>
</feature>
<feature type="transmembrane region" description="Helical" evidence="5">
    <location>
        <begin position="231"/>
        <end position="251"/>
    </location>
</feature>
<feature type="transmembrane region" description="Helical" evidence="5">
    <location>
        <begin position="139"/>
        <end position="162"/>
    </location>
</feature>
<reference evidence="6 7" key="1">
    <citation type="submission" date="2018-08" db="EMBL/GenBank/DDBJ databases">
        <title>Vibrio harveyi strains pathogenic to white snook Centropomus viridis Lockington (1877) and potential probiotic bacteria.</title>
        <authorList>
            <person name="Soto-Rodriguez S."/>
            <person name="Gomez-Gil B."/>
            <person name="Lozano-Olvera R."/>
        </authorList>
    </citation>
    <scope>NUCLEOTIDE SEQUENCE [LARGE SCALE GENOMIC DNA]</scope>
    <source>
        <strain evidence="6 7">CAIM 1508</strain>
    </source>
</reference>